<dbReference type="RefSeq" id="WP_178358657.1">
    <property type="nucleotide sequence ID" value="NZ_JABFYL010000023.1"/>
</dbReference>
<gene>
    <name evidence="1" type="ORF">HLY00_1457</name>
</gene>
<sequence length="93" mass="9466">MGVLGVNTEGLHALATRCEDLADEIATSGAPQTSGNTWQPTTAAMNTVNTSVDATAQRLAGRMLATSAKLSQTAGDYTVQDAASAREIGATVI</sequence>
<accession>A0A850PQ93</accession>
<reference evidence="1 2" key="1">
    <citation type="submission" date="2020-05" db="EMBL/GenBank/DDBJ databases">
        <title>Draft genome sequence of Mycobacterium hippocampi DL, isolated from European seabass, Dicentrarchus labrax, reared in fish farms.</title>
        <authorList>
            <person name="Stathopoulou P."/>
            <person name="Asimakis E."/>
            <person name="Tzokas K."/>
            <person name="Batargias C."/>
            <person name="Tsiamis G."/>
        </authorList>
    </citation>
    <scope>NUCLEOTIDE SEQUENCE [LARGE SCALE GENOMIC DNA]</scope>
    <source>
        <strain evidence="1 2">DL</strain>
    </source>
</reference>
<protein>
    <recommendedName>
        <fullName evidence="3">ESX-1 secretion-associated protein</fullName>
    </recommendedName>
</protein>
<dbReference type="Proteomes" id="UP000570517">
    <property type="component" value="Unassembled WGS sequence"/>
</dbReference>
<dbReference type="EMBL" id="JABFYL010000023">
    <property type="protein sequence ID" value="NVN50290.1"/>
    <property type="molecule type" value="Genomic_DNA"/>
</dbReference>
<proteinExistence type="predicted"/>
<comment type="caution">
    <text evidence="1">The sequence shown here is derived from an EMBL/GenBank/DDBJ whole genome shotgun (WGS) entry which is preliminary data.</text>
</comment>
<name>A0A850PQ93_9MYCO</name>
<keyword evidence="2" id="KW-1185">Reference proteome</keyword>
<evidence type="ECO:0000313" key="1">
    <source>
        <dbReference type="EMBL" id="NVN50290.1"/>
    </source>
</evidence>
<organism evidence="1 2">
    <name type="scientific">Mycolicibacterium hippocampi</name>
    <dbReference type="NCBI Taxonomy" id="659824"/>
    <lineage>
        <taxon>Bacteria</taxon>
        <taxon>Bacillati</taxon>
        <taxon>Actinomycetota</taxon>
        <taxon>Actinomycetes</taxon>
        <taxon>Mycobacteriales</taxon>
        <taxon>Mycobacteriaceae</taxon>
        <taxon>Mycolicibacterium</taxon>
    </lineage>
</organism>
<dbReference type="AlphaFoldDB" id="A0A850PQ93"/>
<evidence type="ECO:0000313" key="2">
    <source>
        <dbReference type="Proteomes" id="UP000570517"/>
    </source>
</evidence>
<evidence type="ECO:0008006" key="3">
    <source>
        <dbReference type="Google" id="ProtNLM"/>
    </source>
</evidence>